<dbReference type="InterPro" id="IPR029406">
    <property type="entry name" value="ETAA1"/>
</dbReference>
<evidence type="ECO:0008006" key="4">
    <source>
        <dbReference type="Google" id="ProtNLM"/>
    </source>
</evidence>
<evidence type="ECO:0000313" key="2">
    <source>
        <dbReference type="Ensembl" id="ENSECRP00000029914.1"/>
    </source>
</evidence>
<feature type="compositionally biased region" description="Polar residues" evidence="1">
    <location>
        <begin position="1"/>
        <end position="14"/>
    </location>
</feature>
<name>A0A8C4TFR7_ERPCA</name>
<dbReference type="Pfam" id="PF15350">
    <property type="entry name" value="ETAA1"/>
    <property type="match status" value="1"/>
</dbReference>
<proteinExistence type="predicted"/>
<feature type="compositionally biased region" description="Polar residues" evidence="1">
    <location>
        <begin position="281"/>
        <end position="293"/>
    </location>
</feature>
<organism evidence="2 3">
    <name type="scientific">Erpetoichthys calabaricus</name>
    <name type="common">Rope fish</name>
    <name type="synonym">Calamoichthys calabaricus</name>
    <dbReference type="NCBI Taxonomy" id="27687"/>
    <lineage>
        <taxon>Eukaryota</taxon>
        <taxon>Metazoa</taxon>
        <taxon>Chordata</taxon>
        <taxon>Craniata</taxon>
        <taxon>Vertebrata</taxon>
        <taxon>Euteleostomi</taxon>
        <taxon>Actinopterygii</taxon>
        <taxon>Polypteriformes</taxon>
        <taxon>Polypteridae</taxon>
        <taxon>Erpetoichthys</taxon>
    </lineage>
</organism>
<dbReference type="GO" id="GO:0006974">
    <property type="term" value="P:DNA damage response"/>
    <property type="evidence" value="ECO:0007669"/>
    <property type="project" value="TreeGrafter"/>
</dbReference>
<feature type="region of interest" description="Disordered" evidence="1">
    <location>
        <begin position="258"/>
        <end position="308"/>
    </location>
</feature>
<dbReference type="AlphaFoldDB" id="A0A8C4TFR7"/>
<dbReference type="GO" id="GO:2000001">
    <property type="term" value="P:regulation of DNA damage checkpoint"/>
    <property type="evidence" value="ECO:0007669"/>
    <property type="project" value="TreeGrafter"/>
</dbReference>
<protein>
    <recommendedName>
        <fullName evidence="4">Ewing's tumor-associated antigen 1</fullName>
    </recommendedName>
</protein>
<evidence type="ECO:0000256" key="1">
    <source>
        <dbReference type="SAM" id="MobiDB-lite"/>
    </source>
</evidence>
<feature type="region of interest" description="Disordered" evidence="1">
    <location>
        <begin position="1"/>
        <end position="72"/>
    </location>
</feature>
<dbReference type="GO" id="GO:0043539">
    <property type="term" value="F:protein serine/threonine kinase activator activity"/>
    <property type="evidence" value="ECO:0007669"/>
    <property type="project" value="TreeGrafter"/>
</dbReference>
<gene>
    <name evidence="2" type="primary">LOC114665813</name>
</gene>
<dbReference type="GeneTree" id="ENSGT00390000009597"/>
<keyword evidence="3" id="KW-1185">Reference proteome</keyword>
<sequence>MTTRRRQYETSSIVASHGKEEKPKDVRSPKRVKEKHKLNKGPRNSRLSAAGSSCKTQSEADGRTHRRPTNIKHDGSCCGFSPSAEFDLQQDIFWDPTSPTLSRLGKGTRKLTGSRPTVEISELVNRIAPKDEKPPTHDIPLFEMWLGENAIPCTPGLQRARPLKKSKRKNNVEDLIKLAKQFDKNMTQQDKKQSSKVNHKHLDHIHLAESSEEGKSQSKESVLLEIPNVVMNNSIKSLSQHSVDPDVEAFMNEIFDGPTQHASGSLSQNSSSSSQDQNTSVTVGVRQTKSCTNDIKHESNETSGFENKESLLSTYSQENPSLFVSKPKLNKCELLSELSKSKISDGFDEDWDSDDLINDSFIIAVSQNPEAVEVQKENCILINESSKTNLQDSSKQNVISIFSDSASQKAFNPANNSGQNPEVLCVSGSNFQQFKSKTEMNSNKTFMFNSSTESLPLPSCVLNKGSLELTDILGKFQGDKSEQLKPTAKQSKSCKSLGSLQENVSQSDNLWDDVDDDELLYQLCDDVEKLTDSQSGDPRRKSTNCVISNEAQVITHSKKLSSFFLPKDVTQSRNSVYSGNNDQNKNELSSAHKHLFNRSYSYPGKSTCLGNAPSKGIHCLKTAINKQVVSEILTSETGTSNCSSKRAFTSIKGYSAVSSSYSTQNVPSGSRMRNEVLTVHNPFKRHLSDPVALTSKVIIPDDKSTKCSQLEIELKKQMALERRKQRQQVVTQSWKAT</sequence>
<reference evidence="2" key="3">
    <citation type="submission" date="2025-09" db="UniProtKB">
        <authorList>
            <consortium name="Ensembl"/>
        </authorList>
    </citation>
    <scope>IDENTIFICATION</scope>
</reference>
<reference evidence="2" key="1">
    <citation type="submission" date="2021-06" db="EMBL/GenBank/DDBJ databases">
        <authorList>
            <consortium name="Wellcome Sanger Institute Data Sharing"/>
        </authorList>
    </citation>
    <scope>NUCLEOTIDE SEQUENCE [LARGE SCALE GENOMIC DNA]</scope>
</reference>
<evidence type="ECO:0000313" key="3">
    <source>
        <dbReference type="Proteomes" id="UP000694620"/>
    </source>
</evidence>
<feature type="compositionally biased region" description="Polar residues" evidence="1">
    <location>
        <begin position="45"/>
        <end position="57"/>
    </location>
</feature>
<accession>A0A8C4TFR7</accession>
<dbReference type="PANTHER" id="PTHR16434">
    <property type="entry name" value="EWING'S TUMOR-ASSOCIATED ANTIGEN 1 ETAA1"/>
    <property type="match status" value="1"/>
</dbReference>
<reference evidence="2" key="2">
    <citation type="submission" date="2025-08" db="UniProtKB">
        <authorList>
            <consortium name="Ensembl"/>
        </authorList>
    </citation>
    <scope>IDENTIFICATION</scope>
</reference>
<feature type="compositionally biased region" description="Basic residues" evidence="1">
    <location>
        <begin position="29"/>
        <end position="40"/>
    </location>
</feature>
<dbReference type="Ensembl" id="ENSECRT00000030552.1">
    <property type="protein sequence ID" value="ENSECRP00000029914.1"/>
    <property type="gene ID" value="ENSECRG00000020320.1"/>
</dbReference>
<dbReference type="PANTHER" id="PTHR16434:SF2">
    <property type="entry name" value="EWING'S TUMOR-ASSOCIATED ANTIGEN 1"/>
    <property type="match status" value="1"/>
</dbReference>
<feature type="compositionally biased region" description="Basic and acidic residues" evidence="1">
    <location>
        <begin position="17"/>
        <end position="28"/>
    </location>
</feature>
<dbReference type="GO" id="GO:0031297">
    <property type="term" value="P:replication fork processing"/>
    <property type="evidence" value="ECO:0007669"/>
    <property type="project" value="TreeGrafter"/>
</dbReference>
<dbReference type="GO" id="GO:0043596">
    <property type="term" value="C:nuclear replication fork"/>
    <property type="evidence" value="ECO:0007669"/>
    <property type="project" value="TreeGrafter"/>
</dbReference>
<dbReference type="Proteomes" id="UP000694620">
    <property type="component" value="Chromosome 15"/>
</dbReference>
<feature type="compositionally biased region" description="Low complexity" evidence="1">
    <location>
        <begin position="263"/>
        <end position="280"/>
    </location>
</feature>